<sequence>MSRNAGDLLGLGEEVLGRSLADVHGDLAERIHAHLDRPLHRVPQAIRCPAGFAGRAFDVSLHRFRRNELVIELESVAPSPDTSVQVQEMLRGIIASSSCGALCDEVARTLREISGYDRVLIYRLGVDGSGEILAADGDSHLEPAVGRREPGVAAALVSGGLSGANRVRFVGDRDAEAVRLVCAESTIGDPALDLSDCILAAPTPSCRDLLARLEARSALVMPLIVAGRHWGLILCLDSSSRYPAYAMRAVCELVAEAAATRIAALESIERAQVAFCVRSLEQRMIDSIAARGDWTPALFGDPDALLGPVSAQGVALFHDGRTITAGQVPDVQGLRDIVAWLDSLPDAPLIESHCLGGERLDFSAFAPSVCGLMAVPVSRGLGEYLIWLRSGIGGSSSERAMPWTSTDRATGTAIAESVSDVIQQFRAVRLLIAQAQLAQVRSQMEIAEQPLLVAGSDGTILLVSRFMRHLMGEAADPMRRIDDLMPLVVEPSEAGDRLRDLVERQRPWRGELCLKTRDSALSRFMVRADPVFSSPGRVLGYVLIFSDFPGRSVVEEARRRFQEGLEQRRSSIESAIGSGAEGPYRDLLCSIVGNARLAESEVVGGMDQDRIPAVVDGVNDSVARTAELLEHLVRYAGETSKLGGSSKQ</sequence>
<dbReference type="PROSITE" id="PS50046">
    <property type="entry name" value="PHYTOCHROME_2"/>
    <property type="match status" value="1"/>
</dbReference>
<dbReference type="GO" id="GO:0006355">
    <property type="term" value="P:regulation of DNA-templated transcription"/>
    <property type="evidence" value="ECO:0007669"/>
    <property type="project" value="InterPro"/>
</dbReference>
<dbReference type="InterPro" id="IPR035965">
    <property type="entry name" value="PAS-like_dom_sf"/>
</dbReference>
<dbReference type="Gene3D" id="3.30.450.270">
    <property type="match status" value="1"/>
</dbReference>
<dbReference type="InterPro" id="IPR003018">
    <property type="entry name" value="GAF"/>
</dbReference>
<organism evidence="2 3">
    <name type="scientific">Imhoffiella purpurea</name>
    <dbReference type="NCBI Taxonomy" id="1249627"/>
    <lineage>
        <taxon>Bacteria</taxon>
        <taxon>Pseudomonadati</taxon>
        <taxon>Pseudomonadota</taxon>
        <taxon>Gammaproteobacteria</taxon>
        <taxon>Chromatiales</taxon>
        <taxon>Chromatiaceae</taxon>
        <taxon>Imhoffiella</taxon>
    </lineage>
</organism>
<dbReference type="InterPro" id="IPR043150">
    <property type="entry name" value="Phytochrome_PHY_sf"/>
</dbReference>
<evidence type="ECO:0000313" key="3">
    <source>
        <dbReference type="Proteomes" id="UP000019460"/>
    </source>
</evidence>
<dbReference type="InterPro" id="IPR029016">
    <property type="entry name" value="GAF-like_dom_sf"/>
</dbReference>
<dbReference type="OrthoDB" id="9808408at2"/>
<evidence type="ECO:0000259" key="1">
    <source>
        <dbReference type="PROSITE" id="PS50046"/>
    </source>
</evidence>
<keyword evidence="3" id="KW-1185">Reference proteome</keyword>
<dbReference type="AlphaFoldDB" id="W9VHK9"/>
<dbReference type="Proteomes" id="UP000019460">
    <property type="component" value="Unassembled WGS sequence"/>
</dbReference>
<dbReference type="EMBL" id="AONC01000025">
    <property type="protein sequence ID" value="EXJ15532.1"/>
    <property type="molecule type" value="Genomic_DNA"/>
</dbReference>
<reference evidence="2 3" key="1">
    <citation type="submission" date="2012-11" db="EMBL/GenBank/DDBJ databases">
        <title>Genome assembly of Thiorhodococcus sp. AK35.</title>
        <authorList>
            <person name="Nupur N."/>
            <person name="Khatri I."/>
            <person name="Subramanian S."/>
            <person name="Pinnaka A."/>
        </authorList>
    </citation>
    <scope>NUCLEOTIDE SEQUENCE [LARGE SCALE GENOMIC DNA]</scope>
    <source>
        <strain evidence="2 3">AK35</strain>
    </source>
</reference>
<dbReference type="Gene3D" id="3.30.450.20">
    <property type="entry name" value="PAS domain"/>
    <property type="match status" value="2"/>
</dbReference>
<proteinExistence type="predicted"/>
<dbReference type="eggNOG" id="COG4251">
    <property type="taxonomic scope" value="Bacteria"/>
</dbReference>
<comment type="caution">
    <text evidence="2">The sequence shown here is derived from an EMBL/GenBank/DDBJ whole genome shotgun (WGS) entry which is preliminary data.</text>
</comment>
<dbReference type="SMART" id="SM00065">
    <property type="entry name" value="GAF"/>
    <property type="match status" value="1"/>
</dbReference>
<name>W9VHK9_9GAMM</name>
<dbReference type="Pfam" id="PF00360">
    <property type="entry name" value="PHY"/>
    <property type="match status" value="1"/>
</dbReference>
<protein>
    <recommendedName>
        <fullName evidence="1">Phytochrome chromophore attachment site domain-containing protein</fullName>
    </recommendedName>
</protein>
<dbReference type="InterPro" id="IPR016132">
    <property type="entry name" value="Phyto_chromo_attachment"/>
</dbReference>
<evidence type="ECO:0000313" key="2">
    <source>
        <dbReference type="EMBL" id="EXJ15532.1"/>
    </source>
</evidence>
<dbReference type="SUPFAM" id="SSF55785">
    <property type="entry name" value="PYP-like sensor domain (PAS domain)"/>
    <property type="match status" value="2"/>
</dbReference>
<dbReference type="Gene3D" id="3.30.450.40">
    <property type="match status" value="1"/>
</dbReference>
<dbReference type="GO" id="GO:0009584">
    <property type="term" value="P:detection of visible light"/>
    <property type="evidence" value="ECO:0007669"/>
    <property type="project" value="InterPro"/>
</dbReference>
<feature type="domain" description="Phytochrome chromophore attachment site" evidence="1">
    <location>
        <begin position="98"/>
        <end position="256"/>
    </location>
</feature>
<dbReference type="Pfam" id="PF01590">
    <property type="entry name" value="GAF"/>
    <property type="match status" value="1"/>
</dbReference>
<accession>W9VHK9</accession>
<dbReference type="InterPro" id="IPR013515">
    <property type="entry name" value="Phytochrome_cen-reg"/>
</dbReference>
<dbReference type="STRING" id="1249627.D779_1274"/>
<dbReference type="SUPFAM" id="SSF55781">
    <property type="entry name" value="GAF domain-like"/>
    <property type="match status" value="2"/>
</dbReference>
<gene>
    <name evidence="2" type="ORF">D779_1274</name>
</gene>